<feature type="domain" description="Galectin" evidence="4">
    <location>
        <begin position="13"/>
        <end position="142"/>
    </location>
</feature>
<reference evidence="6" key="1">
    <citation type="submission" date="2025-08" db="UniProtKB">
        <authorList>
            <consortium name="RefSeq"/>
        </authorList>
    </citation>
    <scope>IDENTIFICATION</scope>
</reference>
<gene>
    <name evidence="6" type="primary">LOC122129558</name>
</gene>
<dbReference type="Pfam" id="PF00337">
    <property type="entry name" value="Gal-bind_lectin"/>
    <property type="match status" value="2"/>
</dbReference>
<dbReference type="GO" id="GO:0016936">
    <property type="term" value="F:galactoside binding"/>
    <property type="evidence" value="ECO:0007669"/>
    <property type="project" value="TreeGrafter"/>
</dbReference>
<dbReference type="GO" id="GO:0030246">
    <property type="term" value="F:carbohydrate binding"/>
    <property type="evidence" value="ECO:0007669"/>
    <property type="project" value="UniProtKB-UniRule"/>
</dbReference>
<keyword evidence="2" id="KW-0677">Repeat</keyword>
<dbReference type="InterPro" id="IPR001079">
    <property type="entry name" value="Galectin_CRD"/>
</dbReference>
<dbReference type="RefSeq" id="XP_042560433.1">
    <property type="nucleotide sequence ID" value="XM_042704499.1"/>
</dbReference>
<dbReference type="PANTHER" id="PTHR11346">
    <property type="entry name" value="GALECTIN"/>
    <property type="match status" value="1"/>
</dbReference>
<keyword evidence="1 3" id="KW-0430">Lectin</keyword>
<dbReference type="GO" id="GO:0010628">
    <property type="term" value="P:positive regulation of gene expression"/>
    <property type="evidence" value="ECO:0007669"/>
    <property type="project" value="TreeGrafter"/>
</dbReference>
<dbReference type="InterPro" id="IPR044156">
    <property type="entry name" value="Galectin-like"/>
</dbReference>
<dbReference type="GO" id="GO:2000562">
    <property type="term" value="P:negative regulation of CD4-positive, alpha-beta T cell proliferation"/>
    <property type="evidence" value="ECO:0007669"/>
    <property type="project" value="TreeGrafter"/>
</dbReference>
<evidence type="ECO:0000256" key="2">
    <source>
        <dbReference type="ARBA" id="ARBA00022737"/>
    </source>
</evidence>
<dbReference type="GO" id="GO:0032689">
    <property type="term" value="P:negative regulation of type II interferon production"/>
    <property type="evidence" value="ECO:0007669"/>
    <property type="project" value="TreeGrafter"/>
</dbReference>
<sequence length="325" mass="35618">MHQQSYYTPKIPFTGTIKGGLREGKTITVTGRVLPGAERFNVDFQCGSDVALHFNPRYGGFGGSYVVCNTRQGSSWGREERTQPSPLPLGANFTLVFMTNHDSYSIVVNGAHFMEYKHRISASSVGNIFVNGGVEIQSIAFQNPASSHPNPVSAQSYRGRNKSRSNKAACAAAFAPPSFASFTMAPPPYSPSPSYIVPYKTVIQGGLYPGKTITIQGIPIQPANGFIINLRSNSGIAIHFNPRFKENTVVRNSHMDNKWGSEERSGGMPFHCGQPFTVAFVCDTQCFRIIVNSIQMFTYNHRHLSHQQTDIVEVTGDVSLSSVQV</sequence>
<dbReference type="PANTHER" id="PTHR11346:SF80">
    <property type="entry name" value="GALECTIN-9C"/>
    <property type="match status" value="1"/>
</dbReference>
<name>A0A8M1KDR7_CLUHA</name>
<dbReference type="KEGG" id="char:122129558"/>
<dbReference type="GO" id="GO:0005829">
    <property type="term" value="C:cytosol"/>
    <property type="evidence" value="ECO:0007669"/>
    <property type="project" value="TreeGrafter"/>
</dbReference>
<dbReference type="AlphaFoldDB" id="A0A8M1KDR7"/>
<dbReference type="GeneID" id="122129558"/>
<keyword evidence="5" id="KW-1185">Reference proteome</keyword>
<dbReference type="FunFam" id="2.60.120.200:FF:000023">
    <property type="entry name" value="Galectin"/>
    <property type="match status" value="1"/>
</dbReference>
<proteinExistence type="predicted"/>
<evidence type="ECO:0000256" key="1">
    <source>
        <dbReference type="ARBA" id="ARBA00022734"/>
    </source>
</evidence>
<dbReference type="OrthoDB" id="6251307at2759"/>
<protein>
    <recommendedName>
        <fullName evidence="3">Galectin</fullName>
    </recommendedName>
</protein>
<evidence type="ECO:0000256" key="3">
    <source>
        <dbReference type="RuleBase" id="RU102079"/>
    </source>
</evidence>
<evidence type="ECO:0000259" key="4">
    <source>
        <dbReference type="PROSITE" id="PS51304"/>
    </source>
</evidence>
<accession>A0A8M1KDR7</accession>
<organism evidence="5 6">
    <name type="scientific">Clupea harengus</name>
    <name type="common">Atlantic herring</name>
    <dbReference type="NCBI Taxonomy" id="7950"/>
    <lineage>
        <taxon>Eukaryota</taxon>
        <taxon>Metazoa</taxon>
        <taxon>Chordata</taxon>
        <taxon>Craniata</taxon>
        <taxon>Vertebrata</taxon>
        <taxon>Euteleostomi</taxon>
        <taxon>Actinopterygii</taxon>
        <taxon>Neopterygii</taxon>
        <taxon>Teleostei</taxon>
        <taxon>Clupei</taxon>
        <taxon>Clupeiformes</taxon>
        <taxon>Clupeoidei</taxon>
        <taxon>Clupeidae</taxon>
        <taxon>Clupea</taxon>
    </lineage>
</organism>
<dbReference type="PROSITE" id="PS51304">
    <property type="entry name" value="GALECTIN"/>
    <property type="match status" value="2"/>
</dbReference>
<dbReference type="Proteomes" id="UP000515152">
    <property type="component" value="Unplaced"/>
</dbReference>
<dbReference type="SMART" id="SM00908">
    <property type="entry name" value="Gal-bind_lectin"/>
    <property type="match status" value="2"/>
</dbReference>
<evidence type="ECO:0000313" key="6">
    <source>
        <dbReference type="RefSeq" id="XP_042560433.1"/>
    </source>
</evidence>
<dbReference type="FunFam" id="2.60.120.200:FF:000124">
    <property type="entry name" value="Galectin-4"/>
    <property type="match status" value="1"/>
</dbReference>
<feature type="domain" description="Galectin" evidence="4">
    <location>
        <begin position="199"/>
        <end position="325"/>
    </location>
</feature>
<dbReference type="GO" id="GO:0005634">
    <property type="term" value="C:nucleus"/>
    <property type="evidence" value="ECO:0007669"/>
    <property type="project" value="TreeGrafter"/>
</dbReference>
<evidence type="ECO:0000313" key="5">
    <source>
        <dbReference type="Proteomes" id="UP000515152"/>
    </source>
</evidence>
<dbReference type="SMART" id="SM00276">
    <property type="entry name" value="GLECT"/>
    <property type="match status" value="2"/>
</dbReference>
<dbReference type="CDD" id="cd00070">
    <property type="entry name" value="GLECT"/>
    <property type="match status" value="2"/>
</dbReference>